<dbReference type="AlphaFoldDB" id="A0A8J4FLF3"/>
<keyword evidence="1" id="KW-0677">Repeat</keyword>
<reference evidence="3" key="1">
    <citation type="journal article" date="2021" name="Proc. Natl. Acad. Sci. U.S.A.">
        <title>Three genomes in the algal genus Volvox reveal the fate of a haploid sex-determining region after a transition to homothallism.</title>
        <authorList>
            <person name="Yamamoto K."/>
            <person name="Hamaji T."/>
            <person name="Kawai-Toyooka H."/>
            <person name="Matsuzaki R."/>
            <person name="Takahashi F."/>
            <person name="Nishimura Y."/>
            <person name="Kawachi M."/>
            <person name="Noguchi H."/>
            <person name="Minakuchi Y."/>
            <person name="Umen J.G."/>
            <person name="Toyoda A."/>
            <person name="Nozaki H."/>
        </authorList>
    </citation>
    <scope>NUCLEOTIDE SEQUENCE</scope>
    <source>
        <strain evidence="3">NIES-3786</strain>
    </source>
</reference>
<dbReference type="InterPro" id="IPR027417">
    <property type="entry name" value="P-loop_NTPase"/>
</dbReference>
<proteinExistence type="predicted"/>
<evidence type="ECO:0000313" key="3">
    <source>
        <dbReference type="EMBL" id="GIL78878.1"/>
    </source>
</evidence>
<dbReference type="PANTHER" id="PTHR19211:SF5">
    <property type="entry name" value="ELONGATION FACTOR 3A-RELATED"/>
    <property type="match status" value="1"/>
</dbReference>
<gene>
    <name evidence="3" type="ORF">Vretifemale_8277</name>
</gene>
<dbReference type="Proteomes" id="UP000747110">
    <property type="component" value="Unassembled WGS sequence"/>
</dbReference>
<sequence>MSQPITWDVVNVAWLEHYITKVIPHVTCLIVSHDSSFLDNVCTDIIHYESRKLKYYHGNLSEFAKVKPEAKSYYTLAAATLRFNFPKPSFLDGVTSGEKPILSMKKVTFTYPGAPKPQLENITCSAVCLHASQSSVPTELASLRFIKLMTRRAQTRHRYRLQARQRAGGLCEPARAAPPGGPPGYDPQTNTSASATRKERTRRRSKR</sequence>
<comment type="caution">
    <text evidence="3">The sequence shown here is derived from an EMBL/GenBank/DDBJ whole genome shotgun (WGS) entry which is preliminary data.</text>
</comment>
<dbReference type="Gene3D" id="3.40.50.300">
    <property type="entry name" value="P-loop containing nucleotide triphosphate hydrolases"/>
    <property type="match status" value="2"/>
</dbReference>
<keyword evidence="4" id="KW-1185">Reference proteome</keyword>
<accession>A0A8J4FLF3</accession>
<dbReference type="OrthoDB" id="3249045at2759"/>
<evidence type="ECO:0000256" key="1">
    <source>
        <dbReference type="ARBA" id="ARBA00022737"/>
    </source>
</evidence>
<dbReference type="PANTHER" id="PTHR19211">
    <property type="entry name" value="ATP-BINDING TRANSPORT PROTEIN-RELATED"/>
    <property type="match status" value="1"/>
</dbReference>
<dbReference type="InterPro" id="IPR050611">
    <property type="entry name" value="ABCF"/>
</dbReference>
<evidence type="ECO:0000256" key="2">
    <source>
        <dbReference type="SAM" id="MobiDB-lite"/>
    </source>
</evidence>
<evidence type="ECO:0000313" key="4">
    <source>
        <dbReference type="Proteomes" id="UP000747110"/>
    </source>
</evidence>
<dbReference type="GO" id="GO:0005524">
    <property type="term" value="F:ATP binding"/>
    <property type="evidence" value="ECO:0007669"/>
    <property type="project" value="TreeGrafter"/>
</dbReference>
<organism evidence="3 4">
    <name type="scientific">Volvox reticuliferus</name>
    <dbReference type="NCBI Taxonomy" id="1737510"/>
    <lineage>
        <taxon>Eukaryota</taxon>
        <taxon>Viridiplantae</taxon>
        <taxon>Chlorophyta</taxon>
        <taxon>core chlorophytes</taxon>
        <taxon>Chlorophyceae</taxon>
        <taxon>CS clade</taxon>
        <taxon>Chlamydomonadales</taxon>
        <taxon>Volvocaceae</taxon>
        <taxon>Volvox</taxon>
    </lineage>
</organism>
<dbReference type="EMBL" id="BNCP01000014">
    <property type="protein sequence ID" value="GIL78878.1"/>
    <property type="molecule type" value="Genomic_DNA"/>
</dbReference>
<name>A0A8J4FLF3_9CHLO</name>
<evidence type="ECO:0008006" key="5">
    <source>
        <dbReference type="Google" id="ProtNLM"/>
    </source>
</evidence>
<feature type="region of interest" description="Disordered" evidence="2">
    <location>
        <begin position="162"/>
        <end position="207"/>
    </location>
</feature>
<protein>
    <recommendedName>
        <fullName evidence="5">Elongation factor 3</fullName>
    </recommendedName>
</protein>